<protein>
    <submittedName>
        <fullName evidence="1">Uncharacterized protein</fullName>
    </submittedName>
</protein>
<dbReference type="AlphaFoldDB" id="A0A2P2KSP2"/>
<reference evidence="1" key="1">
    <citation type="submission" date="2018-02" db="EMBL/GenBank/DDBJ databases">
        <title>Rhizophora mucronata_Transcriptome.</title>
        <authorList>
            <person name="Meera S.P."/>
            <person name="Sreeshan A."/>
            <person name="Augustine A."/>
        </authorList>
    </citation>
    <scope>NUCLEOTIDE SEQUENCE</scope>
    <source>
        <tissue evidence="1">Leaf</tissue>
    </source>
</reference>
<organism evidence="1">
    <name type="scientific">Rhizophora mucronata</name>
    <name type="common">Asiatic mangrove</name>
    <dbReference type="NCBI Taxonomy" id="61149"/>
    <lineage>
        <taxon>Eukaryota</taxon>
        <taxon>Viridiplantae</taxon>
        <taxon>Streptophyta</taxon>
        <taxon>Embryophyta</taxon>
        <taxon>Tracheophyta</taxon>
        <taxon>Spermatophyta</taxon>
        <taxon>Magnoliopsida</taxon>
        <taxon>eudicotyledons</taxon>
        <taxon>Gunneridae</taxon>
        <taxon>Pentapetalae</taxon>
        <taxon>rosids</taxon>
        <taxon>fabids</taxon>
        <taxon>Malpighiales</taxon>
        <taxon>Rhizophoraceae</taxon>
        <taxon>Rhizophora</taxon>
    </lineage>
</organism>
<accession>A0A2P2KSP2</accession>
<name>A0A2P2KSP2_RHIMU</name>
<dbReference type="EMBL" id="GGEC01028275">
    <property type="protein sequence ID" value="MBX08759.1"/>
    <property type="molecule type" value="Transcribed_RNA"/>
</dbReference>
<evidence type="ECO:0000313" key="1">
    <source>
        <dbReference type="EMBL" id="MBX08759.1"/>
    </source>
</evidence>
<proteinExistence type="predicted"/>
<sequence>MRPAKIDKQAFFFLLLSHVLYNMWV</sequence>